<dbReference type="PANTHER" id="PTHR43465:SF2">
    <property type="entry name" value="DUF1680 DOMAIN PROTEIN (AFU_ORTHOLOGUE AFUA_1G08910)"/>
    <property type="match status" value="1"/>
</dbReference>
<protein>
    <submittedName>
        <fullName evidence="4">Glycoside hydrolase family 127 protein</fullName>
    </submittedName>
</protein>
<gene>
    <name evidence="4" type="ORF">FW778_19715</name>
</gene>
<dbReference type="InterPro" id="IPR012878">
    <property type="entry name" value="Beta-AFase-like_GH127_cat"/>
</dbReference>
<dbReference type="InterPro" id="IPR049174">
    <property type="entry name" value="Beta-AFase-like"/>
</dbReference>
<dbReference type="InterPro" id="IPR049049">
    <property type="entry name" value="Beta-AFase-like_GH127_C"/>
</dbReference>
<dbReference type="AlphaFoldDB" id="A0A5J5ID98"/>
<comment type="caution">
    <text evidence="4">The sequence shown here is derived from an EMBL/GenBank/DDBJ whole genome shotgun (WGS) entry which is preliminary data.</text>
</comment>
<sequence length="670" mass="75587">MKKEFFILMAGFFMLAFTVGLKEGQYLVNGQGIIPGNSIEEVSFQHVTITDKFWRPKIDNNRLAGIRSALKEASHDIDNFDIAAGKKKGKHAGSGGSDSNVFKIIQGAAYSLNDTPDKALKATIDSLIDRIVAAQQPDGYLSTYWTVNDLSKRWSDIASGHELYCAGHLFEAAAAYYQVTGKRKLLDAAIRYADLIYSTFGHHKRLEVPGHEEIELALYKLYKVTGEEKYLELSSYFVDERGDPGRMAADRITPPDHDPNANTPHRWRPPSYMQDHLPVTQQFYAVGHAVRATYLYTAMADLSMETKSSKYLPPMDSIWNDIVGKKLYITGGIGTRQFHNEGFGSAYLLPNDQAYCETCSSIGFIFWNRKMSLLTGDAKYADLLELTMYNAAIAGVSLSGDRFFYTNPLESKGKTMRQPWDDPPCCPTNMVRFLPEIGSTIYGKRDKEIFINQFIANEANIHIGNQDISLKMDTDYPWEGSVSLEIDPETPVDIALHIRIPGWARGELLPDGLYHYVGNETNPGKEIILKVNGRTIQKIELEKGYAVIKRKWKKGDKVELDLPMLIRLVAGNTKLKDTHGKLVIMRGPLVYCIEETDNKLYFENDKDAYMVSSALKVKYRNDLLDGVVTIEGTAFEPTKKSKVDITAIPYYAWCNRELGQMKVWLPFQLK</sequence>
<keyword evidence="5" id="KW-1185">Reference proteome</keyword>
<evidence type="ECO:0000259" key="2">
    <source>
        <dbReference type="Pfam" id="PF20736"/>
    </source>
</evidence>
<organism evidence="4 5">
    <name type="scientific">Ginsengibacter hankyongi</name>
    <dbReference type="NCBI Taxonomy" id="2607284"/>
    <lineage>
        <taxon>Bacteria</taxon>
        <taxon>Pseudomonadati</taxon>
        <taxon>Bacteroidota</taxon>
        <taxon>Chitinophagia</taxon>
        <taxon>Chitinophagales</taxon>
        <taxon>Chitinophagaceae</taxon>
        <taxon>Ginsengibacter</taxon>
    </lineage>
</organism>
<name>A0A5J5ID98_9BACT</name>
<dbReference type="GO" id="GO:0005975">
    <property type="term" value="P:carbohydrate metabolic process"/>
    <property type="evidence" value="ECO:0007669"/>
    <property type="project" value="InterPro"/>
</dbReference>
<dbReference type="EMBL" id="VYQF01000009">
    <property type="protein sequence ID" value="KAA9036117.1"/>
    <property type="molecule type" value="Genomic_DNA"/>
</dbReference>
<feature type="domain" description="Non-reducing end beta-L-arabinofuranosidase-like GH127 middle" evidence="2">
    <location>
        <begin position="449"/>
        <end position="564"/>
    </location>
</feature>
<dbReference type="Pfam" id="PF20737">
    <property type="entry name" value="Glyco_hydro127C"/>
    <property type="match status" value="1"/>
</dbReference>
<dbReference type="RefSeq" id="WP_150416584.1">
    <property type="nucleotide sequence ID" value="NZ_VYQF01000009.1"/>
</dbReference>
<dbReference type="PANTHER" id="PTHR43465">
    <property type="entry name" value="DUF1680 DOMAIN PROTEIN (AFU_ORTHOLOGUE AFUA_1G08910)"/>
    <property type="match status" value="1"/>
</dbReference>
<evidence type="ECO:0000313" key="4">
    <source>
        <dbReference type="EMBL" id="KAA9036117.1"/>
    </source>
</evidence>
<reference evidence="4 5" key="1">
    <citation type="submission" date="2019-09" db="EMBL/GenBank/DDBJ databases">
        <title>Draft genome sequence of Ginsengibacter sp. BR5-29.</title>
        <authorList>
            <person name="Im W.-T."/>
        </authorList>
    </citation>
    <scope>NUCLEOTIDE SEQUENCE [LARGE SCALE GENOMIC DNA]</scope>
    <source>
        <strain evidence="4 5">BR5-29</strain>
    </source>
</reference>
<dbReference type="Proteomes" id="UP000326903">
    <property type="component" value="Unassembled WGS sequence"/>
</dbReference>
<evidence type="ECO:0000259" key="1">
    <source>
        <dbReference type="Pfam" id="PF07944"/>
    </source>
</evidence>
<dbReference type="Pfam" id="PF07944">
    <property type="entry name" value="Beta-AFase-like_GH127_cat"/>
    <property type="match status" value="1"/>
</dbReference>
<feature type="domain" description="Non-reducing end beta-L-arabinofuranosidase-like GH127 C-terminal" evidence="3">
    <location>
        <begin position="566"/>
        <end position="666"/>
    </location>
</feature>
<dbReference type="InterPro" id="IPR049046">
    <property type="entry name" value="Beta-AFase-like_GH127_middle"/>
</dbReference>
<dbReference type="InterPro" id="IPR008928">
    <property type="entry name" value="6-hairpin_glycosidase_sf"/>
</dbReference>
<feature type="domain" description="Non-reducing end beta-L-arabinofuranosidase-like GH127 catalytic" evidence="1">
    <location>
        <begin position="46"/>
        <end position="438"/>
    </location>
</feature>
<keyword evidence="4" id="KW-0378">Hydrolase</keyword>
<accession>A0A5J5ID98</accession>
<proteinExistence type="predicted"/>
<evidence type="ECO:0000259" key="3">
    <source>
        <dbReference type="Pfam" id="PF20737"/>
    </source>
</evidence>
<dbReference type="SUPFAM" id="SSF48208">
    <property type="entry name" value="Six-hairpin glycosidases"/>
    <property type="match status" value="1"/>
</dbReference>
<evidence type="ECO:0000313" key="5">
    <source>
        <dbReference type="Proteomes" id="UP000326903"/>
    </source>
</evidence>
<dbReference type="GO" id="GO:0016787">
    <property type="term" value="F:hydrolase activity"/>
    <property type="evidence" value="ECO:0007669"/>
    <property type="project" value="UniProtKB-KW"/>
</dbReference>
<dbReference type="Pfam" id="PF20736">
    <property type="entry name" value="Glyco_hydro127M"/>
    <property type="match status" value="1"/>
</dbReference>